<accession>A0A0C3CZT0</accession>
<reference evidence="3" key="2">
    <citation type="submission" date="2015-01" db="EMBL/GenBank/DDBJ databases">
        <title>Evolutionary Origins and Diversification of the Mycorrhizal Mutualists.</title>
        <authorList>
            <consortium name="DOE Joint Genome Institute"/>
            <consortium name="Mycorrhizal Genomics Consortium"/>
            <person name="Kohler A."/>
            <person name="Kuo A."/>
            <person name="Nagy L.G."/>
            <person name="Floudas D."/>
            <person name="Copeland A."/>
            <person name="Barry K.W."/>
            <person name="Cichocki N."/>
            <person name="Veneault-Fourrey C."/>
            <person name="LaButti K."/>
            <person name="Lindquist E.A."/>
            <person name="Lipzen A."/>
            <person name="Lundell T."/>
            <person name="Morin E."/>
            <person name="Murat C."/>
            <person name="Riley R."/>
            <person name="Ohm R."/>
            <person name="Sun H."/>
            <person name="Tunlid A."/>
            <person name="Henrissat B."/>
            <person name="Grigoriev I.V."/>
            <person name="Hibbett D.S."/>
            <person name="Martin F."/>
        </authorList>
    </citation>
    <scope>NUCLEOTIDE SEQUENCE [LARGE SCALE GENOMIC DNA]</scope>
    <source>
        <strain evidence="3">Foug A</strain>
    </source>
</reference>
<dbReference type="InParanoid" id="A0A0C3CZT0"/>
<reference evidence="2 3" key="1">
    <citation type="submission" date="2014-04" db="EMBL/GenBank/DDBJ databases">
        <authorList>
            <consortium name="DOE Joint Genome Institute"/>
            <person name="Kuo A."/>
            <person name="Kohler A."/>
            <person name="Nagy L.G."/>
            <person name="Floudas D."/>
            <person name="Copeland A."/>
            <person name="Barry K.W."/>
            <person name="Cichocki N."/>
            <person name="Veneault-Fourrey C."/>
            <person name="LaButti K."/>
            <person name="Lindquist E.A."/>
            <person name="Lipzen A."/>
            <person name="Lundell T."/>
            <person name="Morin E."/>
            <person name="Murat C."/>
            <person name="Sun H."/>
            <person name="Tunlid A."/>
            <person name="Henrissat B."/>
            <person name="Grigoriev I.V."/>
            <person name="Hibbett D.S."/>
            <person name="Martin F."/>
            <person name="Nordberg H.P."/>
            <person name="Cantor M.N."/>
            <person name="Hua S.X."/>
        </authorList>
    </citation>
    <scope>NUCLEOTIDE SEQUENCE [LARGE SCALE GENOMIC DNA]</scope>
    <source>
        <strain evidence="2 3">Foug A</strain>
    </source>
</reference>
<protein>
    <submittedName>
        <fullName evidence="2">Uncharacterized protein</fullName>
    </submittedName>
</protein>
<dbReference type="OrthoDB" id="2507336at2759"/>
<evidence type="ECO:0000313" key="2">
    <source>
        <dbReference type="EMBL" id="KIM54060.1"/>
    </source>
</evidence>
<feature type="compositionally biased region" description="Basic and acidic residues" evidence="1">
    <location>
        <begin position="98"/>
        <end position="111"/>
    </location>
</feature>
<dbReference type="EMBL" id="KN822163">
    <property type="protein sequence ID" value="KIM54060.1"/>
    <property type="molecule type" value="Genomic_DNA"/>
</dbReference>
<feature type="compositionally biased region" description="Low complexity" evidence="1">
    <location>
        <begin position="9"/>
        <end position="22"/>
    </location>
</feature>
<dbReference type="STRING" id="1036808.A0A0C3CZT0"/>
<dbReference type="HOGENOM" id="CLU_2005258_0_0_1"/>
<gene>
    <name evidence="2" type="ORF">SCLCIDRAFT_31382</name>
</gene>
<evidence type="ECO:0000313" key="3">
    <source>
        <dbReference type="Proteomes" id="UP000053989"/>
    </source>
</evidence>
<dbReference type="Proteomes" id="UP000053989">
    <property type="component" value="Unassembled WGS sequence"/>
</dbReference>
<feature type="region of interest" description="Disordered" evidence="1">
    <location>
        <begin position="1"/>
        <end position="22"/>
    </location>
</feature>
<keyword evidence="3" id="KW-1185">Reference proteome</keyword>
<feature type="region of interest" description="Disordered" evidence="1">
    <location>
        <begin position="98"/>
        <end position="124"/>
    </location>
</feature>
<name>A0A0C3CZT0_9AGAM</name>
<organism evidence="2 3">
    <name type="scientific">Scleroderma citrinum Foug A</name>
    <dbReference type="NCBI Taxonomy" id="1036808"/>
    <lineage>
        <taxon>Eukaryota</taxon>
        <taxon>Fungi</taxon>
        <taxon>Dikarya</taxon>
        <taxon>Basidiomycota</taxon>
        <taxon>Agaricomycotina</taxon>
        <taxon>Agaricomycetes</taxon>
        <taxon>Agaricomycetidae</taxon>
        <taxon>Boletales</taxon>
        <taxon>Sclerodermatineae</taxon>
        <taxon>Sclerodermataceae</taxon>
        <taxon>Scleroderma</taxon>
    </lineage>
</organism>
<sequence>MPPPPSPTPSTSSSSTARPIESPSFSVLCNMLANLREQMNALWEGQLSTHQMLDELWQSRPIPQDNAEVLKHLDTIESLLQRVIERTESVTERRMVEMVQERETRRPRVELISESSTDEDSLFR</sequence>
<proteinExistence type="predicted"/>
<dbReference type="AlphaFoldDB" id="A0A0C3CZT0"/>
<evidence type="ECO:0000256" key="1">
    <source>
        <dbReference type="SAM" id="MobiDB-lite"/>
    </source>
</evidence>